<feature type="compositionally biased region" description="Basic and acidic residues" evidence="1">
    <location>
        <begin position="292"/>
        <end position="301"/>
    </location>
</feature>
<organism evidence="2 3">
    <name type="scientific">Nothoprocta perdicaria</name>
    <name type="common">Chilean tinamou</name>
    <name type="synonym">Crypturus perdicarius</name>
    <dbReference type="NCBI Taxonomy" id="30464"/>
    <lineage>
        <taxon>Eukaryota</taxon>
        <taxon>Metazoa</taxon>
        <taxon>Chordata</taxon>
        <taxon>Craniata</taxon>
        <taxon>Vertebrata</taxon>
        <taxon>Euteleostomi</taxon>
        <taxon>Archelosauria</taxon>
        <taxon>Archosauria</taxon>
        <taxon>Dinosauria</taxon>
        <taxon>Saurischia</taxon>
        <taxon>Theropoda</taxon>
        <taxon>Coelurosauria</taxon>
        <taxon>Aves</taxon>
        <taxon>Palaeognathae</taxon>
        <taxon>Tinamiformes</taxon>
        <taxon>Tinamidae</taxon>
        <taxon>Nothoprocta</taxon>
    </lineage>
</organism>
<reference evidence="2" key="2">
    <citation type="submission" date="2025-09" db="UniProtKB">
        <authorList>
            <consortium name="Ensembl"/>
        </authorList>
    </citation>
    <scope>IDENTIFICATION</scope>
</reference>
<keyword evidence="3" id="KW-1185">Reference proteome</keyword>
<feature type="compositionally biased region" description="Polar residues" evidence="1">
    <location>
        <begin position="252"/>
        <end position="263"/>
    </location>
</feature>
<sequence>MCVAALTLPNSTLFSDKKDKENYRLSPLVLNKEHKEKGVSLAASPAKIVMFPETEEAQRPPFRAEDKKGRITVEHPLISQTFLPDSLPEAEPLSRSETSCGEKEDFVLNFTQDSEGNRILAHRNAADLFAGETASTGKVTSRKTTASCINKGEGHPEEEEGLDFQPGHGANQSKKPHQQCSNENTSFLVDFSETENTDPTMKRVRSWVAGCYSPPNRAVRAQPLRERSQNAARAAKQEGGSESSLSSPLKQLFTQDSEGNTVISHKCQKATSPLKDKHSTRRRLINSPYKDSFGDRTNNRSKLEEPQLEVCYDLLFTQDSQGNRVIKH</sequence>
<dbReference type="Ensembl" id="ENSNPET00000014133.1">
    <property type="protein sequence ID" value="ENSNPEP00000013796.1"/>
    <property type="gene ID" value="ENSNPEG00000010309.1"/>
</dbReference>
<feature type="region of interest" description="Disordered" evidence="1">
    <location>
        <begin position="134"/>
        <end position="181"/>
    </location>
</feature>
<feature type="compositionally biased region" description="Low complexity" evidence="1">
    <location>
        <begin position="237"/>
        <end position="251"/>
    </location>
</feature>
<evidence type="ECO:0000313" key="2">
    <source>
        <dbReference type="Ensembl" id="ENSNPEP00000013796.1"/>
    </source>
</evidence>
<name>A0A8C6ZL31_NOTPE</name>
<proteinExistence type="predicted"/>
<dbReference type="AlphaFoldDB" id="A0A8C6ZL31"/>
<feature type="compositionally biased region" description="Polar residues" evidence="1">
    <location>
        <begin position="170"/>
        <end position="181"/>
    </location>
</feature>
<dbReference type="Pfam" id="PF15334">
    <property type="entry name" value="AIB"/>
    <property type="match status" value="1"/>
</dbReference>
<dbReference type="InterPro" id="IPR029286">
    <property type="entry name" value="AUNIP"/>
</dbReference>
<reference evidence="2" key="1">
    <citation type="submission" date="2025-08" db="UniProtKB">
        <authorList>
            <consortium name="Ensembl"/>
        </authorList>
    </citation>
    <scope>IDENTIFICATION</scope>
</reference>
<evidence type="ECO:0000313" key="3">
    <source>
        <dbReference type="Proteomes" id="UP000694420"/>
    </source>
</evidence>
<feature type="region of interest" description="Disordered" evidence="1">
    <location>
        <begin position="218"/>
        <end position="301"/>
    </location>
</feature>
<accession>A0A8C6ZL31</accession>
<feature type="compositionally biased region" description="Polar residues" evidence="1">
    <location>
        <begin position="134"/>
        <end position="148"/>
    </location>
</feature>
<evidence type="ECO:0000256" key="1">
    <source>
        <dbReference type="SAM" id="MobiDB-lite"/>
    </source>
</evidence>
<protein>
    <submittedName>
        <fullName evidence="2">Uncharacterized protein</fullName>
    </submittedName>
</protein>
<dbReference type="Proteomes" id="UP000694420">
    <property type="component" value="Unplaced"/>
</dbReference>